<comment type="caution">
    <text evidence="4">The sequence shown here is derived from an EMBL/GenBank/DDBJ whole genome shotgun (WGS) entry which is preliminary data.</text>
</comment>
<dbReference type="Pfam" id="PF13439">
    <property type="entry name" value="Glyco_transf_4"/>
    <property type="match status" value="1"/>
</dbReference>
<dbReference type="GO" id="GO:0009103">
    <property type="term" value="P:lipopolysaccharide biosynthetic process"/>
    <property type="evidence" value="ECO:0007669"/>
    <property type="project" value="TreeGrafter"/>
</dbReference>
<dbReference type="PANTHER" id="PTHR46401">
    <property type="entry name" value="GLYCOSYLTRANSFERASE WBBK-RELATED"/>
    <property type="match status" value="1"/>
</dbReference>
<dbReference type="SUPFAM" id="SSF53756">
    <property type="entry name" value="UDP-Glycosyltransferase/glycogen phosphorylase"/>
    <property type="match status" value="1"/>
</dbReference>
<proteinExistence type="predicted"/>
<keyword evidence="1 4" id="KW-0808">Transferase</keyword>
<accession>A0A2V1JXF7</accession>
<dbReference type="CDD" id="cd03794">
    <property type="entry name" value="GT4_WbuB-like"/>
    <property type="match status" value="1"/>
</dbReference>
<dbReference type="EMBL" id="QETA01000005">
    <property type="protein sequence ID" value="PWF22174.1"/>
    <property type="molecule type" value="Genomic_DNA"/>
</dbReference>
<feature type="domain" description="Glycosyl transferase family 1" evidence="2">
    <location>
        <begin position="184"/>
        <end position="344"/>
    </location>
</feature>
<dbReference type="PANTHER" id="PTHR46401:SF2">
    <property type="entry name" value="GLYCOSYLTRANSFERASE WBBK-RELATED"/>
    <property type="match status" value="1"/>
</dbReference>
<dbReference type="InterPro" id="IPR028098">
    <property type="entry name" value="Glyco_trans_4-like_N"/>
</dbReference>
<evidence type="ECO:0000259" key="2">
    <source>
        <dbReference type="Pfam" id="PF00534"/>
    </source>
</evidence>
<evidence type="ECO:0000313" key="5">
    <source>
        <dbReference type="Proteomes" id="UP000245212"/>
    </source>
</evidence>
<dbReference type="InterPro" id="IPR001296">
    <property type="entry name" value="Glyco_trans_1"/>
</dbReference>
<dbReference type="Gene3D" id="3.40.50.2000">
    <property type="entry name" value="Glycogen Phosphorylase B"/>
    <property type="match status" value="2"/>
</dbReference>
<name>A0A2V1JXF7_9BURK</name>
<protein>
    <submittedName>
        <fullName evidence="4">Glycosyl transferase</fullName>
    </submittedName>
</protein>
<dbReference type="Proteomes" id="UP000245212">
    <property type="component" value="Unassembled WGS sequence"/>
</dbReference>
<gene>
    <name evidence="4" type="ORF">DD235_12390</name>
</gene>
<evidence type="ECO:0000259" key="3">
    <source>
        <dbReference type="Pfam" id="PF13439"/>
    </source>
</evidence>
<dbReference type="GO" id="GO:0016757">
    <property type="term" value="F:glycosyltransferase activity"/>
    <property type="evidence" value="ECO:0007669"/>
    <property type="project" value="InterPro"/>
</dbReference>
<reference evidence="5" key="1">
    <citation type="submission" date="2018-05" db="EMBL/GenBank/DDBJ databases">
        <authorList>
            <person name="Li Y."/>
        </authorList>
    </citation>
    <scope>NUCLEOTIDE SEQUENCE [LARGE SCALE GENOMIC DNA]</scope>
    <source>
        <strain evidence="5">3d-2-2</strain>
    </source>
</reference>
<feature type="domain" description="Glycosyltransferase subfamily 4-like N-terminal" evidence="3">
    <location>
        <begin position="21"/>
        <end position="160"/>
    </location>
</feature>
<keyword evidence="5" id="KW-1185">Reference proteome</keyword>
<dbReference type="RefSeq" id="WP_109062412.1">
    <property type="nucleotide sequence ID" value="NZ_QETA01000005.1"/>
</dbReference>
<organism evidence="4 5">
    <name type="scientific">Corticimicrobacter populi</name>
    <dbReference type="NCBI Taxonomy" id="2175229"/>
    <lineage>
        <taxon>Bacteria</taxon>
        <taxon>Pseudomonadati</taxon>
        <taxon>Pseudomonadota</taxon>
        <taxon>Betaproteobacteria</taxon>
        <taxon>Burkholderiales</taxon>
        <taxon>Alcaligenaceae</taxon>
        <taxon>Corticimicrobacter</taxon>
    </lineage>
</organism>
<dbReference type="AlphaFoldDB" id="A0A2V1JXF7"/>
<dbReference type="Pfam" id="PF00534">
    <property type="entry name" value="Glycos_transf_1"/>
    <property type="match status" value="1"/>
</dbReference>
<evidence type="ECO:0000313" key="4">
    <source>
        <dbReference type="EMBL" id="PWF22174.1"/>
    </source>
</evidence>
<evidence type="ECO:0000256" key="1">
    <source>
        <dbReference type="ARBA" id="ARBA00022679"/>
    </source>
</evidence>
<sequence>MKICHLTSAHPRYDTRIFLKQCRSLAKAGFETALVVADGKGDETRDGVRFYDVGASAGRLDRMRNTTKRVLAKAVAIDAIVYQLHDPELLPIGLELKKRGKKVVFDAHEDVPKQLLGKPYLNAASRWLLSELFSVYENRTCRKFDGVIAATPFIRDKFLEINRNTVDVNNFPMLGELVTEEIDWSRKRPQVAYVGGISRIRGILELVRAMGLVRSDVTLGLGGTCPEADFKRELENAAGWARVDDRGFLDRVGVRTLLQESVAGVVTLHPVVNYLDALPVKMFEYMSAGIPVIASNFELWRRIVEENQCGLCVDPLHPQEVADAIDYFFMHPEDAERMGRNGQRAIRDHYNWDVEAKKLLSFYDSLLSINV</sequence>